<evidence type="ECO:0000313" key="1">
    <source>
        <dbReference type="EMBL" id="MDE1478588.1"/>
    </source>
</evidence>
<evidence type="ECO:0000313" key="2">
    <source>
        <dbReference type="Proteomes" id="UP001222434"/>
    </source>
</evidence>
<reference evidence="1" key="2">
    <citation type="journal article" date="2022" name="J. Evol. Biol.">
        <title>Pre- and post-association barriers to host switching in sympatric mutualists.</title>
        <authorList>
            <person name="Dinges Z.M."/>
            <person name="Phillips R.K."/>
            <person name="Lively C.M."/>
            <person name="Bashey F."/>
        </authorList>
    </citation>
    <scope>NUCLEOTIDE SEQUENCE</scope>
    <source>
        <strain evidence="1">MC_266_E_2016</strain>
    </source>
</reference>
<dbReference type="AlphaFoldDB" id="A0AAJ1JAU1"/>
<dbReference type="PANTHER" id="PTHR34413:SF2">
    <property type="entry name" value="PROPHAGE TAIL FIBER ASSEMBLY PROTEIN HOMOLOG TFAE-RELATED"/>
    <property type="match status" value="1"/>
</dbReference>
<reference evidence="1" key="1">
    <citation type="submission" date="2021-08" db="EMBL/GenBank/DDBJ databases">
        <authorList>
            <person name="Papudeshi B."/>
            <person name="Bashey-Visser F."/>
        </authorList>
    </citation>
    <scope>NUCLEOTIDE SEQUENCE</scope>
    <source>
        <strain evidence="1">MC_266_E_2016</strain>
    </source>
</reference>
<dbReference type="EMBL" id="JAILSO010000030">
    <property type="protein sequence ID" value="MDE1478588.1"/>
    <property type="molecule type" value="Genomic_DNA"/>
</dbReference>
<dbReference type="PANTHER" id="PTHR34413">
    <property type="entry name" value="PROPHAGE TAIL FIBER ASSEMBLY PROTEIN HOMOLOG TFAE-RELATED-RELATED"/>
    <property type="match status" value="1"/>
</dbReference>
<gene>
    <name evidence="1" type="ORF">KKJ01_10195</name>
</gene>
<name>A0AAJ1JAU1_XENBV</name>
<dbReference type="InterPro" id="IPR051220">
    <property type="entry name" value="TFA_Chaperone"/>
</dbReference>
<dbReference type="Proteomes" id="UP001222434">
    <property type="component" value="Unassembled WGS sequence"/>
</dbReference>
<sequence>MAYFYSASRNSFYPTHMKQIYINNGTFPDDTVKVSESYFIEFAINSAPIGKCRVAGVDGLPTWVDIPQSTTKQLQQNAERKKKDLMSQASNTIAPLQDAVDLDLVTDEEKAALIEWRKYRVLLNRIDCSTVPDIVWPEQPKE</sequence>
<protein>
    <submittedName>
        <fullName evidence="1">Tail fiber assembly protein</fullName>
    </submittedName>
</protein>
<accession>A0AAJ1JAU1</accession>
<proteinExistence type="predicted"/>
<dbReference type="Pfam" id="PF02413">
    <property type="entry name" value="Caudo_TAP"/>
    <property type="match status" value="1"/>
</dbReference>
<comment type="caution">
    <text evidence="1">The sequence shown here is derived from an EMBL/GenBank/DDBJ whole genome shotgun (WGS) entry which is preliminary data.</text>
</comment>
<dbReference type="InterPro" id="IPR003458">
    <property type="entry name" value="Phage_T4_Gp38_tail_assem"/>
</dbReference>
<organism evidence="1 2">
    <name type="scientific">Xenorhabdus bovienii</name>
    <name type="common">Xenorhabdus nematophila subsp. bovienii</name>
    <dbReference type="NCBI Taxonomy" id="40576"/>
    <lineage>
        <taxon>Bacteria</taxon>
        <taxon>Pseudomonadati</taxon>
        <taxon>Pseudomonadota</taxon>
        <taxon>Gammaproteobacteria</taxon>
        <taxon>Enterobacterales</taxon>
        <taxon>Morganellaceae</taxon>
        <taxon>Xenorhabdus</taxon>
    </lineage>
</organism>